<dbReference type="InterPro" id="IPR015856">
    <property type="entry name" value="ABC_transpr_CbiO/EcfA_su"/>
</dbReference>
<dbReference type="GO" id="GO:0042626">
    <property type="term" value="F:ATPase-coupled transmembrane transporter activity"/>
    <property type="evidence" value="ECO:0007669"/>
    <property type="project" value="TreeGrafter"/>
</dbReference>
<evidence type="ECO:0000313" key="11">
    <source>
        <dbReference type="Proteomes" id="UP000297900"/>
    </source>
</evidence>
<dbReference type="InterPro" id="IPR003593">
    <property type="entry name" value="AAA+_ATPase"/>
</dbReference>
<comment type="similarity">
    <text evidence="2">Belongs to the ABC transporter superfamily.</text>
</comment>
<dbReference type="EMBL" id="SOMN01000029">
    <property type="protein sequence ID" value="TFE24004.1"/>
    <property type="molecule type" value="Genomic_DNA"/>
</dbReference>
<dbReference type="CDD" id="cd03225">
    <property type="entry name" value="ABC_cobalt_CbiO_domain1"/>
    <property type="match status" value="2"/>
</dbReference>
<gene>
    <name evidence="10" type="ORF">E2980_17495</name>
</gene>
<dbReference type="GO" id="GO:0005524">
    <property type="term" value="F:ATP binding"/>
    <property type="evidence" value="ECO:0007669"/>
    <property type="project" value="UniProtKB-KW"/>
</dbReference>
<name>A0A4Y8LU71_9BACL</name>
<sequence length="561" mass="61601">MGMEGSQGMAHYELRKVTFAYPEQASLALSDVSLSIKPGEFIVICGPSGSGKSTLLRMLKREVSPGGRMSGAILLDQVPLQEWPARELAAHVGLVMQNPDNQLVVDTVEHELAFGMENFGIPRDAMRRRMAEMAGFFGLEPLLDRKTDELSGGQKQTVNLAAVLMLQPKVLLLDEPLAQLDPLAARELLGMIKRLNEEWGITVIMSEHRIDELLPLADRVVRMGHGRVLFEGDSRAFALEAWNRSDEDWASALPSITRWALELAPPKMTPAADEPPLTVKEARKWLERAGMVGKSDARSAAHSVDRGKTSSTTAEGELLAARGLFYAYDKHSPAVLMGLEWQIRRGDWAVLFGGNGSGKSTLLQLLAGLRIPQRGSVHWEGTPFARMSSKQRCSAIGYLAQNPVLHFAYDSLREDLMQAASRAGADNPEQEARKMAERFGIAHLLSRHPHDMSGGEQQLGALAITLLGKPRLLLLDEPTKGLDPLAKMRLGEHLRHIHDQGTTLLMATHDVEFAAAYATRCSLLFHGEIVADGEPEAFFQGNLFYATPLHRLIALGEAGSR</sequence>
<dbReference type="Gene3D" id="3.40.50.300">
    <property type="entry name" value="P-loop containing nucleotide triphosphate hydrolases"/>
    <property type="match status" value="2"/>
</dbReference>
<keyword evidence="11" id="KW-1185">Reference proteome</keyword>
<reference evidence="10 11" key="1">
    <citation type="submission" date="2019-03" db="EMBL/GenBank/DDBJ databases">
        <title>Cohnella endophytica sp. nov., a novel endophytic bacterium isolated from bark of Sonneratia apetala.</title>
        <authorList>
            <person name="Tuo L."/>
        </authorList>
    </citation>
    <scope>NUCLEOTIDE SEQUENCE [LARGE SCALE GENOMIC DNA]</scope>
    <source>
        <strain evidence="10 11">CCTCC AB 208254</strain>
    </source>
</reference>
<keyword evidence="5" id="KW-0547">Nucleotide-binding</keyword>
<dbReference type="AlphaFoldDB" id="A0A4Y8LU71"/>
<protein>
    <submittedName>
        <fullName evidence="10">Energy-coupling factor ABC transporter ATP-binding protein</fullName>
    </submittedName>
</protein>
<dbReference type="GO" id="GO:0043190">
    <property type="term" value="C:ATP-binding cassette (ABC) transporter complex"/>
    <property type="evidence" value="ECO:0007669"/>
    <property type="project" value="TreeGrafter"/>
</dbReference>
<dbReference type="GO" id="GO:0016887">
    <property type="term" value="F:ATP hydrolysis activity"/>
    <property type="evidence" value="ECO:0007669"/>
    <property type="project" value="InterPro"/>
</dbReference>
<dbReference type="SMART" id="SM00382">
    <property type="entry name" value="AAA"/>
    <property type="match status" value="2"/>
</dbReference>
<evidence type="ECO:0000256" key="4">
    <source>
        <dbReference type="ARBA" id="ARBA00022475"/>
    </source>
</evidence>
<evidence type="ECO:0000256" key="1">
    <source>
        <dbReference type="ARBA" id="ARBA00004202"/>
    </source>
</evidence>
<dbReference type="PROSITE" id="PS50893">
    <property type="entry name" value="ABC_TRANSPORTER_2"/>
    <property type="match status" value="2"/>
</dbReference>
<feature type="domain" description="ABC transporter" evidence="9">
    <location>
        <begin position="319"/>
        <end position="551"/>
    </location>
</feature>
<dbReference type="SUPFAM" id="SSF52540">
    <property type="entry name" value="P-loop containing nucleoside triphosphate hydrolases"/>
    <property type="match status" value="2"/>
</dbReference>
<organism evidence="10 11">
    <name type="scientific">Cohnella luojiensis</name>
    <dbReference type="NCBI Taxonomy" id="652876"/>
    <lineage>
        <taxon>Bacteria</taxon>
        <taxon>Bacillati</taxon>
        <taxon>Bacillota</taxon>
        <taxon>Bacilli</taxon>
        <taxon>Bacillales</taxon>
        <taxon>Paenibacillaceae</taxon>
        <taxon>Cohnella</taxon>
    </lineage>
</organism>
<keyword evidence="4" id="KW-1003">Cell membrane</keyword>
<keyword evidence="7" id="KW-1278">Translocase</keyword>
<evidence type="ECO:0000256" key="3">
    <source>
        <dbReference type="ARBA" id="ARBA00022448"/>
    </source>
</evidence>
<keyword evidence="6 10" id="KW-0067">ATP-binding</keyword>
<evidence type="ECO:0000256" key="2">
    <source>
        <dbReference type="ARBA" id="ARBA00005417"/>
    </source>
</evidence>
<evidence type="ECO:0000259" key="9">
    <source>
        <dbReference type="PROSITE" id="PS50893"/>
    </source>
</evidence>
<dbReference type="InterPro" id="IPR027417">
    <property type="entry name" value="P-loop_NTPase"/>
</dbReference>
<evidence type="ECO:0000313" key="10">
    <source>
        <dbReference type="EMBL" id="TFE24004.1"/>
    </source>
</evidence>
<proteinExistence type="inferred from homology"/>
<accession>A0A4Y8LU71</accession>
<feature type="domain" description="ABC transporter" evidence="9">
    <location>
        <begin position="12"/>
        <end position="250"/>
    </location>
</feature>
<keyword evidence="8" id="KW-0472">Membrane</keyword>
<evidence type="ECO:0000256" key="5">
    <source>
        <dbReference type="ARBA" id="ARBA00022741"/>
    </source>
</evidence>
<dbReference type="PANTHER" id="PTHR43553:SF27">
    <property type="entry name" value="ENERGY-COUPLING FACTOR TRANSPORTER ATP-BINDING PROTEIN ECFA2"/>
    <property type="match status" value="1"/>
</dbReference>
<comment type="caution">
    <text evidence="10">The sequence shown here is derived from an EMBL/GenBank/DDBJ whole genome shotgun (WGS) entry which is preliminary data.</text>
</comment>
<keyword evidence="3" id="KW-0813">Transport</keyword>
<dbReference type="Proteomes" id="UP000297900">
    <property type="component" value="Unassembled WGS sequence"/>
</dbReference>
<dbReference type="InterPro" id="IPR050095">
    <property type="entry name" value="ECF_ABC_transporter_ATP-bd"/>
</dbReference>
<evidence type="ECO:0000256" key="7">
    <source>
        <dbReference type="ARBA" id="ARBA00022967"/>
    </source>
</evidence>
<dbReference type="Pfam" id="PF00005">
    <property type="entry name" value="ABC_tran"/>
    <property type="match status" value="2"/>
</dbReference>
<comment type="subcellular location">
    <subcellularLocation>
        <location evidence="1">Cell membrane</location>
        <topology evidence="1">Peripheral membrane protein</topology>
    </subcellularLocation>
</comment>
<dbReference type="OrthoDB" id="501320at2"/>
<evidence type="ECO:0000256" key="6">
    <source>
        <dbReference type="ARBA" id="ARBA00022840"/>
    </source>
</evidence>
<dbReference type="InterPro" id="IPR003439">
    <property type="entry name" value="ABC_transporter-like_ATP-bd"/>
</dbReference>
<evidence type="ECO:0000256" key="8">
    <source>
        <dbReference type="ARBA" id="ARBA00023136"/>
    </source>
</evidence>
<dbReference type="PANTHER" id="PTHR43553">
    <property type="entry name" value="HEAVY METAL TRANSPORTER"/>
    <property type="match status" value="1"/>
</dbReference>